<dbReference type="Pfam" id="PF07463">
    <property type="entry name" value="NUMOD4"/>
    <property type="match status" value="1"/>
</dbReference>
<dbReference type="Proteomes" id="UP000195609">
    <property type="component" value="Chromosome"/>
</dbReference>
<dbReference type="AlphaFoldDB" id="A0AAN1EYB1"/>
<dbReference type="Pfam" id="PF22083">
    <property type="entry name" value="I-HmuI_NUMOD-like"/>
    <property type="match status" value="1"/>
</dbReference>
<dbReference type="InterPro" id="IPR003615">
    <property type="entry name" value="HNH_nuc"/>
</dbReference>
<dbReference type="SMART" id="SM00497">
    <property type="entry name" value="IENR1"/>
    <property type="match status" value="1"/>
</dbReference>
<evidence type="ECO:0000313" key="5">
    <source>
        <dbReference type="Proteomes" id="UP000195609"/>
    </source>
</evidence>
<evidence type="ECO:0000259" key="1">
    <source>
        <dbReference type="Pfam" id="PF07463"/>
    </source>
</evidence>
<feature type="domain" description="NUMOD4" evidence="1">
    <location>
        <begin position="8"/>
        <end position="63"/>
    </location>
</feature>
<dbReference type="InterPro" id="IPR003647">
    <property type="entry name" value="Intron_nuc_1_rpt"/>
</dbReference>
<evidence type="ECO:0000259" key="3">
    <source>
        <dbReference type="Pfam" id="PF22083"/>
    </source>
</evidence>
<evidence type="ECO:0000259" key="2">
    <source>
        <dbReference type="Pfam" id="PF13392"/>
    </source>
</evidence>
<protein>
    <recommendedName>
        <fullName evidence="6">HNH endonuclease</fullName>
    </recommendedName>
</protein>
<dbReference type="RefSeq" id="WP_087911777.1">
    <property type="nucleotide sequence ID" value="NZ_CP017065.1"/>
</dbReference>
<dbReference type="InterPro" id="IPR036388">
    <property type="entry name" value="WH-like_DNA-bd_sf"/>
</dbReference>
<dbReference type="InterPro" id="IPR010902">
    <property type="entry name" value="NUMOD4"/>
</dbReference>
<dbReference type="SUPFAM" id="SSF54060">
    <property type="entry name" value="His-Me finger endonucleases"/>
    <property type="match status" value="1"/>
</dbReference>
<reference evidence="4 5" key="1">
    <citation type="journal article" date="2017" name="Front. Immunol.">
        <title>Complete Genome Sequence of Lactobacillus casei LC5, a Potential Probiotics for Atopic Dermatitis.</title>
        <authorList>
            <person name="Kang J."/>
            <person name="Chung W.H."/>
            <person name="Lim T.J."/>
            <person name="Whon T.W."/>
            <person name="Lim S."/>
            <person name="Nam Y.D."/>
        </authorList>
    </citation>
    <scope>NUCLEOTIDE SEQUENCE [LARGE SCALE GENOMIC DNA]</scope>
    <source>
        <strain evidence="4 5">LC5</strain>
    </source>
</reference>
<accession>A0AAN1EYB1</accession>
<dbReference type="Gene3D" id="1.10.10.10">
    <property type="entry name" value="Winged helix-like DNA-binding domain superfamily/Winged helix DNA-binding domain"/>
    <property type="match status" value="1"/>
</dbReference>
<dbReference type="EMBL" id="CP017065">
    <property type="protein sequence ID" value="ARY90942.1"/>
    <property type="molecule type" value="Genomic_DNA"/>
</dbReference>
<dbReference type="Pfam" id="PF13392">
    <property type="entry name" value="HNH_3"/>
    <property type="match status" value="1"/>
</dbReference>
<dbReference type="InterPro" id="IPR054307">
    <property type="entry name" value="I-HmuI_NUMOD-like"/>
</dbReference>
<evidence type="ECO:0000313" key="4">
    <source>
        <dbReference type="EMBL" id="ARY90942.1"/>
    </source>
</evidence>
<dbReference type="SUPFAM" id="SSF64496">
    <property type="entry name" value="DNA-binding domain of intron-encoded endonucleases"/>
    <property type="match status" value="1"/>
</dbReference>
<dbReference type="Gene3D" id="3.90.75.20">
    <property type="match status" value="1"/>
</dbReference>
<feature type="domain" description="HNH nuclease" evidence="2">
    <location>
        <begin position="72"/>
        <end position="114"/>
    </location>
</feature>
<evidence type="ECO:0008006" key="6">
    <source>
        <dbReference type="Google" id="ProtNLM"/>
    </source>
</evidence>
<dbReference type="GO" id="GO:0016788">
    <property type="term" value="F:hydrolase activity, acting on ester bonds"/>
    <property type="evidence" value="ECO:0007669"/>
    <property type="project" value="InterPro"/>
</dbReference>
<sequence>MKYSETNEIWRLYQEFDFIEVSTLGRVRTLDRVVSNGKGTRVEKGMILKQWPNKRGYLRVAFRKDSKLINKPVHRLVAQTFIPNPDNLPQVNHKDCNPQNNSVSNLEWCTPEYNIEYREKYGKSSAEVSGCPVYAVNLDTLKIYKFKSQREAGRALGIVNQSINSVLKGRLKTTHGYVFAKAGETGEIVKLEAEK</sequence>
<dbReference type="InterPro" id="IPR044925">
    <property type="entry name" value="His-Me_finger_sf"/>
</dbReference>
<organism evidence="4 5">
    <name type="scientific">Lacticaseibacillus casei</name>
    <name type="common">Lactobacillus casei</name>
    <dbReference type="NCBI Taxonomy" id="1582"/>
    <lineage>
        <taxon>Bacteria</taxon>
        <taxon>Bacillati</taxon>
        <taxon>Bacillota</taxon>
        <taxon>Bacilli</taxon>
        <taxon>Lactobacillales</taxon>
        <taxon>Lactobacillaceae</taxon>
        <taxon>Lacticaseibacillus</taxon>
    </lineage>
</organism>
<feature type="domain" description="DNA endonuclease I-HmuI-like NUMOD-like" evidence="3">
    <location>
        <begin position="142"/>
        <end position="179"/>
    </location>
</feature>
<gene>
    <name evidence="4" type="ORF">BGL52_03960</name>
</gene>
<name>A0AAN1EYB1_LACCA</name>
<proteinExistence type="predicted"/>